<comment type="catalytic activity">
    <reaction evidence="8">
        <text>apo-[ACP] + acetyl-CoA = acetyl-[ACP] + adenosine 3',5'-bisphosphate + H(+)</text>
        <dbReference type="Rhea" id="RHEA:46564"/>
        <dbReference type="Rhea" id="RHEA-COMP:9621"/>
        <dbReference type="Rhea" id="RHEA-COMP:9690"/>
        <dbReference type="ChEBI" id="CHEBI:15378"/>
        <dbReference type="ChEBI" id="CHEBI:29999"/>
        <dbReference type="ChEBI" id="CHEBI:57288"/>
        <dbReference type="ChEBI" id="CHEBI:58343"/>
        <dbReference type="ChEBI" id="CHEBI:78446"/>
    </reaction>
    <physiologicalReaction direction="left-to-right" evidence="8">
        <dbReference type="Rhea" id="RHEA:46565"/>
    </physiologicalReaction>
</comment>
<organism evidence="11 12">
    <name type="scientific">Plectus sambesii</name>
    <dbReference type="NCBI Taxonomy" id="2011161"/>
    <lineage>
        <taxon>Eukaryota</taxon>
        <taxon>Metazoa</taxon>
        <taxon>Ecdysozoa</taxon>
        <taxon>Nematoda</taxon>
        <taxon>Chromadorea</taxon>
        <taxon>Plectida</taxon>
        <taxon>Plectina</taxon>
        <taxon>Plectoidea</taxon>
        <taxon>Plectidae</taxon>
        <taxon>Plectus</taxon>
    </lineage>
</organism>
<dbReference type="GO" id="GO:0000287">
    <property type="term" value="F:magnesium ion binding"/>
    <property type="evidence" value="ECO:0007669"/>
    <property type="project" value="InterPro"/>
</dbReference>
<evidence type="ECO:0000313" key="11">
    <source>
        <dbReference type="Proteomes" id="UP000887566"/>
    </source>
</evidence>
<dbReference type="Pfam" id="PF22624">
    <property type="entry name" value="AASDHPPT_N"/>
    <property type="match status" value="1"/>
</dbReference>
<feature type="domain" description="4'-phosphopantetheinyl transferase" evidence="9">
    <location>
        <begin position="114"/>
        <end position="225"/>
    </location>
</feature>
<dbReference type="GO" id="GO:0005829">
    <property type="term" value="C:cytosol"/>
    <property type="evidence" value="ECO:0007669"/>
    <property type="project" value="TreeGrafter"/>
</dbReference>
<dbReference type="GO" id="GO:0008897">
    <property type="term" value="F:holo-[acyl-carrier-protein] synthase activity"/>
    <property type="evidence" value="ECO:0007669"/>
    <property type="project" value="UniProtKB-EC"/>
</dbReference>
<accession>A0A914W1M8</accession>
<dbReference type="InterPro" id="IPR050559">
    <property type="entry name" value="P-Pant_transferase_sf"/>
</dbReference>
<evidence type="ECO:0000256" key="5">
    <source>
        <dbReference type="ARBA" id="ARBA00030484"/>
    </source>
</evidence>
<dbReference type="FunFam" id="3.90.470.20:FF:000003">
    <property type="entry name" value="L-aminoadipate-semialdehyde dehydrogenase-phosphopantetheinyl transferase"/>
    <property type="match status" value="1"/>
</dbReference>
<feature type="domain" description="4'-phosphopantetheinyl transferase N-terminal" evidence="10">
    <location>
        <begin position="22"/>
        <end position="111"/>
    </location>
</feature>
<evidence type="ECO:0000259" key="9">
    <source>
        <dbReference type="Pfam" id="PF01648"/>
    </source>
</evidence>
<protein>
    <recommendedName>
        <fullName evidence="3">L-aminoadipate-semialdehyde dehydrogenase-phosphopantetheinyl transferase</fullName>
        <ecNumber evidence="2">2.7.8.7</ecNumber>
    </recommendedName>
    <alternativeName>
        <fullName evidence="5">4'-phosphopantetheinyl transferase</fullName>
    </alternativeName>
    <alternativeName>
        <fullName evidence="6">Alpha-aminoadipic semialdehyde dehydrogenase-phosphopantetheinyl transferase</fullName>
    </alternativeName>
</protein>
<dbReference type="InterPro" id="IPR055066">
    <property type="entry name" value="AASDHPPT_N"/>
</dbReference>
<comment type="catalytic activity">
    <reaction evidence="7">
        <text>apo-[ACP] + CoA = holo-[ACP] + adenosine 3',5'-bisphosphate + H(+)</text>
        <dbReference type="Rhea" id="RHEA:12068"/>
        <dbReference type="Rhea" id="RHEA-COMP:9685"/>
        <dbReference type="Rhea" id="RHEA-COMP:9690"/>
        <dbReference type="ChEBI" id="CHEBI:15378"/>
        <dbReference type="ChEBI" id="CHEBI:29999"/>
        <dbReference type="ChEBI" id="CHEBI:57287"/>
        <dbReference type="ChEBI" id="CHEBI:58343"/>
        <dbReference type="ChEBI" id="CHEBI:64479"/>
        <dbReference type="EC" id="2.7.8.7"/>
    </reaction>
    <physiologicalReaction direction="left-to-right" evidence="7">
        <dbReference type="Rhea" id="RHEA:12069"/>
    </physiologicalReaction>
</comment>
<name>A0A914W1M8_9BILA</name>
<dbReference type="Proteomes" id="UP000887566">
    <property type="component" value="Unplaced"/>
</dbReference>
<sequence>MQCACLRWAVSLKQVFESDALETHFRRAAQAVQPEEWDRIKLFKFRDDALSSLIGRLMLRQATKKITGRPWSEITFGRTERGKPYLLSPSGFNFGINVSHQGDYVVLSSSCTPRVGVDVMCIERDKTNKTADEYITFMQRSYSKDELRVMRMQPTDTMKLTYFYRFWCLKESIIKATGVGIHDDLAKLDFRMDPNDRYRPGCLLSSTKLMEGDRVKSEWVFEESFLDQLHCVAVCREAIPSIPTCRLSQESINSLHFAKVNLEMLLNDCEVLNRIDGCGAATEWLSFFDKPRKPW</sequence>
<dbReference type="Gene3D" id="3.90.470.20">
    <property type="entry name" value="4'-phosphopantetheinyl transferase domain"/>
    <property type="match status" value="2"/>
</dbReference>
<evidence type="ECO:0000256" key="3">
    <source>
        <dbReference type="ARBA" id="ARBA00016301"/>
    </source>
</evidence>
<evidence type="ECO:0000256" key="7">
    <source>
        <dbReference type="ARBA" id="ARBA00048641"/>
    </source>
</evidence>
<dbReference type="GO" id="GO:0019878">
    <property type="term" value="P:lysine biosynthetic process via aminoadipic acid"/>
    <property type="evidence" value="ECO:0007669"/>
    <property type="project" value="TreeGrafter"/>
</dbReference>
<dbReference type="Pfam" id="PF01648">
    <property type="entry name" value="ACPS"/>
    <property type="match status" value="1"/>
</dbReference>
<reference evidence="12" key="1">
    <citation type="submission" date="2022-11" db="UniProtKB">
        <authorList>
            <consortium name="WormBaseParasite"/>
        </authorList>
    </citation>
    <scope>IDENTIFICATION</scope>
</reference>
<dbReference type="WBParaSite" id="PSAMB.scaffold2979size20254.g19990.t1">
    <property type="protein sequence ID" value="PSAMB.scaffold2979size20254.g19990.t1"/>
    <property type="gene ID" value="PSAMB.scaffold2979size20254.g19990"/>
</dbReference>
<evidence type="ECO:0000313" key="12">
    <source>
        <dbReference type="WBParaSite" id="PSAMB.scaffold2979size20254.g19990.t1"/>
    </source>
</evidence>
<evidence type="ECO:0000256" key="8">
    <source>
        <dbReference type="ARBA" id="ARBA00048794"/>
    </source>
</evidence>
<proteinExistence type="inferred from homology"/>
<dbReference type="PANTHER" id="PTHR12215">
    <property type="entry name" value="PHOSPHOPANTETHEINE TRANSFERASE"/>
    <property type="match status" value="1"/>
</dbReference>
<comment type="similarity">
    <text evidence="1">Belongs to the P-Pant transferase superfamily. AcpS family.</text>
</comment>
<dbReference type="PANTHER" id="PTHR12215:SF23">
    <property type="entry name" value="L-AMINOADIPATE-SEMIALDEHYDE DEHYDROGENASE-PHOSPHOPANTETHEINYL TRANSFERASE"/>
    <property type="match status" value="1"/>
</dbReference>
<dbReference type="InterPro" id="IPR008278">
    <property type="entry name" value="4-PPantetheinyl_Trfase_dom"/>
</dbReference>
<evidence type="ECO:0000256" key="2">
    <source>
        <dbReference type="ARBA" id="ARBA00013172"/>
    </source>
</evidence>
<dbReference type="InterPro" id="IPR037143">
    <property type="entry name" value="4-PPantetheinyl_Trfase_dom_sf"/>
</dbReference>
<keyword evidence="11" id="KW-1185">Reference proteome</keyword>
<dbReference type="AlphaFoldDB" id="A0A914W1M8"/>
<evidence type="ECO:0000256" key="4">
    <source>
        <dbReference type="ARBA" id="ARBA00022679"/>
    </source>
</evidence>
<keyword evidence="4" id="KW-0808">Transferase</keyword>
<evidence type="ECO:0000259" key="10">
    <source>
        <dbReference type="Pfam" id="PF22624"/>
    </source>
</evidence>
<dbReference type="SUPFAM" id="SSF56214">
    <property type="entry name" value="4'-phosphopantetheinyl transferase"/>
    <property type="match status" value="2"/>
</dbReference>
<evidence type="ECO:0000256" key="1">
    <source>
        <dbReference type="ARBA" id="ARBA00006195"/>
    </source>
</evidence>
<evidence type="ECO:0000256" key="6">
    <source>
        <dbReference type="ARBA" id="ARBA00033443"/>
    </source>
</evidence>
<dbReference type="EC" id="2.7.8.7" evidence="2"/>